<name>A0A444V450_ACIRT</name>
<evidence type="ECO:0000313" key="2">
    <source>
        <dbReference type="EMBL" id="RXM95187.1"/>
    </source>
</evidence>
<dbReference type="AlphaFoldDB" id="A0A444V450"/>
<evidence type="ECO:0000313" key="3">
    <source>
        <dbReference type="Proteomes" id="UP000289886"/>
    </source>
</evidence>
<comment type="caution">
    <text evidence="2">The sequence shown here is derived from an EMBL/GenBank/DDBJ whole genome shotgun (WGS) entry which is preliminary data.</text>
</comment>
<dbReference type="Proteomes" id="UP000289886">
    <property type="component" value="Unassembled WGS sequence"/>
</dbReference>
<reference evidence="2 3" key="1">
    <citation type="submission" date="2019-01" db="EMBL/GenBank/DDBJ databases">
        <title>Draft Genome and Complete Hox-Cluster Characterization of the Sterlet Sturgeon (Acipenser ruthenus).</title>
        <authorList>
            <person name="Wei Q."/>
        </authorList>
    </citation>
    <scope>NUCLEOTIDE SEQUENCE [LARGE SCALE GENOMIC DNA]</scope>
    <source>
        <strain evidence="2">WHYD16114868_AA</strain>
        <tissue evidence="2">Blood</tissue>
    </source>
</reference>
<dbReference type="GO" id="GO:0003677">
    <property type="term" value="F:DNA binding"/>
    <property type="evidence" value="ECO:0007669"/>
    <property type="project" value="InterPro"/>
</dbReference>
<dbReference type="PANTHER" id="PTHR15284:SF0">
    <property type="entry name" value="GH23983P"/>
    <property type="match status" value="1"/>
</dbReference>
<feature type="compositionally biased region" description="Basic and acidic residues" evidence="1">
    <location>
        <begin position="219"/>
        <end position="235"/>
    </location>
</feature>
<keyword evidence="3" id="KW-1185">Reference proteome</keyword>
<feature type="region of interest" description="Disordered" evidence="1">
    <location>
        <begin position="152"/>
        <end position="176"/>
    </location>
</feature>
<feature type="region of interest" description="Disordered" evidence="1">
    <location>
        <begin position="202"/>
        <end position="254"/>
    </location>
</feature>
<dbReference type="GO" id="GO:0006355">
    <property type="term" value="P:regulation of DNA-templated transcription"/>
    <property type="evidence" value="ECO:0007669"/>
    <property type="project" value="TreeGrafter"/>
</dbReference>
<dbReference type="PANTHER" id="PTHR15284">
    <property type="entry name" value="NUCLEAR FACTOR INTERLEUKIN-3-REGULATED PROTEIN"/>
    <property type="match status" value="1"/>
</dbReference>
<accession>A0A444V450</accession>
<sequence length="363" mass="40054">MRLETRAVELLRENEKLKAALFAIRFTDTNDSEQMHEPAVSHTFSNYLPPNAGRKTPFYQVLGVRSAPAPAPCIDGAATKSLYREHFQQRARMDPQNNLVALFPDNKEPHLTFQSNSFADGTRFTHHSAQFGEASTLCNSSRSKKNLELASKNSGVPLDSSDPTCSEVPDSPTTLNNTSRCISALKVYPFNADDSLIYQKGKESSVNDATDGQNGDPPQETHHDCRSIQEGDQNKGTESTCVGNSGKESPPPSYMTTVENWVKHLSFLPHKLRLKVSGMKNGRTNQTLDQKTLSPKEVAVERVSLESPCGSGAHLKYLPITDEDSGPVDMRERTENGHLRNQLATLSAEVERLKQILLSKSTA</sequence>
<dbReference type="EMBL" id="SCEB01002589">
    <property type="protein sequence ID" value="RXM95187.1"/>
    <property type="molecule type" value="Genomic_DNA"/>
</dbReference>
<protein>
    <submittedName>
        <fullName evidence="2">Uncharacterized protein</fullName>
    </submittedName>
</protein>
<organism evidence="2 3">
    <name type="scientific">Acipenser ruthenus</name>
    <name type="common">Sterlet sturgeon</name>
    <dbReference type="NCBI Taxonomy" id="7906"/>
    <lineage>
        <taxon>Eukaryota</taxon>
        <taxon>Metazoa</taxon>
        <taxon>Chordata</taxon>
        <taxon>Craniata</taxon>
        <taxon>Vertebrata</taxon>
        <taxon>Euteleostomi</taxon>
        <taxon>Actinopterygii</taxon>
        <taxon>Chondrostei</taxon>
        <taxon>Acipenseriformes</taxon>
        <taxon>Acipenseridae</taxon>
        <taxon>Acipenser</taxon>
    </lineage>
</organism>
<dbReference type="GO" id="GO:0007623">
    <property type="term" value="P:circadian rhythm"/>
    <property type="evidence" value="ECO:0007669"/>
    <property type="project" value="TreeGrafter"/>
</dbReference>
<dbReference type="GO" id="GO:0005634">
    <property type="term" value="C:nucleus"/>
    <property type="evidence" value="ECO:0007669"/>
    <property type="project" value="TreeGrafter"/>
</dbReference>
<gene>
    <name evidence="2" type="ORF">EOD39_17156</name>
</gene>
<evidence type="ECO:0000256" key="1">
    <source>
        <dbReference type="SAM" id="MobiDB-lite"/>
    </source>
</evidence>
<proteinExistence type="predicted"/>
<dbReference type="InterPro" id="IPR047229">
    <property type="entry name" value="NFIL3-like"/>
</dbReference>
<feature type="compositionally biased region" description="Polar residues" evidence="1">
    <location>
        <begin position="236"/>
        <end position="247"/>
    </location>
</feature>